<evidence type="ECO:0000313" key="2">
    <source>
        <dbReference type="WBParaSite" id="PDA_v2.g11867.t1"/>
    </source>
</evidence>
<proteinExistence type="predicted"/>
<dbReference type="WBParaSite" id="PDA_v2.g11867.t1">
    <property type="protein sequence ID" value="PDA_v2.g11867.t1"/>
    <property type="gene ID" value="PDA_v2.g11867"/>
</dbReference>
<evidence type="ECO:0000313" key="1">
    <source>
        <dbReference type="Proteomes" id="UP000887578"/>
    </source>
</evidence>
<dbReference type="Proteomes" id="UP000887578">
    <property type="component" value="Unplaced"/>
</dbReference>
<dbReference type="AlphaFoldDB" id="A0A914P217"/>
<name>A0A914P217_9BILA</name>
<accession>A0A914P217</accession>
<sequence length="101" mass="12049">MKLFKDLLRFADKFGIPKIREIIEAKMNPKITFMNVVEIANEAIRFNAQNLRQKCFDFILDSVKNQDSLLNIEKLDKDFAFEVFLQAFYRISETVEKQFYD</sequence>
<protein>
    <submittedName>
        <fullName evidence="2">Uncharacterized protein</fullName>
    </submittedName>
</protein>
<organism evidence="1 2">
    <name type="scientific">Panagrolaimus davidi</name>
    <dbReference type="NCBI Taxonomy" id="227884"/>
    <lineage>
        <taxon>Eukaryota</taxon>
        <taxon>Metazoa</taxon>
        <taxon>Ecdysozoa</taxon>
        <taxon>Nematoda</taxon>
        <taxon>Chromadorea</taxon>
        <taxon>Rhabditida</taxon>
        <taxon>Tylenchina</taxon>
        <taxon>Panagrolaimomorpha</taxon>
        <taxon>Panagrolaimoidea</taxon>
        <taxon>Panagrolaimidae</taxon>
        <taxon>Panagrolaimus</taxon>
    </lineage>
</organism>
<dbReference type="Gene3D" id="3.30.710.10">
    <property type="entry name" value="Potassium Channel Kv1.1, Chain A"/>
    <property type="match status" value="1"/>
</dbReference>
<dbReference type="InterPro" id="IPR011333">
    <property type="entry name" value="SKP1/BTB/POZ_sf"/>
</dbReference>
<keyword evidence="1" id="KW-1185">Reference proteome</keyword>
<reference evidence="2" key="1">
    <citation type="submission" date="2022-11" db="UniProtKB">
        <authorList>
            <consortium name="WormBaseParasite"/>
        </authorList>
    </citation>
    <scope>IDENTIFICATION</scope>
</reference>